<dbReference type="Pfam" id="PF04563">
    <property type="entry name" value="RNA_pol_Rpb2_1"/>
    <property type="match status" value="1"/>
</dbReference>
<dbReference type="SUPFAM" id="SSF64484">
    <property type="entry name" value="beta and beta-prime subunits of DNA dependent RNA-polymerase"/>
    <property type="match status" value="1"/>
</dbReference>
<feature type="domain" description="RNA polymerase Rpb2" evidence="14">
    <location>
        <begin position="557"/>
        <end position="620"/>
    </location>
</feature>
<dbReference type="Pfam" id="PF04565">
    <property type="entry name" value="RNA_pol_Rpb2_3"/>
    <property type="match status" value="1"/>
</dbReference>
<dbReference type="GO" id="GO:0003677">
    <property type="term" value="F:DNA binding"/>
    <property type="evidence" value="ECO:0007669"/>
    <property type="project" value="InterPro"/>
</dbReference>
<dbReference type="Pfam" id="PF00562">
    <property type="entry name" value="RNA_pol_Rpb2_6"/>
    <property type="match status" value="1"/>
</dbReference>
<evidence type="ECO:0000256" key="4">
    <source>
        <dbReference type="ARBA" id="ARBA00022679"/>
    </source>
</evidence>
<keyword evidence="7" id="KW-0862">Zinc</keyword>
<evidence type="ECO:0000259" key="13">
    <source>
        <dbReference type="Pfam" id="PF04565"/>
    </source>
</evidence>
<accession>A0A6C0H874</accession>
<feature type="domain" description="RNA polymerase Rpb2" evidence="10">
    <location>
        <begin position="1089"/>
        <end position="1180"/>
    </location>
</feature>
<evidence type="ECO:0000256" key="7">
    <source>
        <dbReference type="ARBA" id="ARBA00022833"/>
    </source>
</evidence>
<feature type="domain" description="RNA polymerase Rpb2" evidence="15">
    <location>
        <begin position="646"/>
        <end position="711"/>
    </location>
</feature>
<dbReference type="GO" id="GO:0006351">
    <property type="term" value="P:DNA-templated transcription"/>
    <property type="evidence" value="ECO:0007669"/>
    <property type="project" value="InterPro"/>
</dbReference>
<evidence type="ECO:0000259" key="9">
    <source>
        <dbReference type="Pfam" id="PF00562"/>
    </source>
</evidence>
<dbReference type="EC" id="2.7.7.6" evidence="2"/>
<dbReference type="EMBL" id="MN739901">
    <property type="protein sequence ID" value="QHT76782.1"/>
    <property type="molecule type" value="Genomic_DNA"/>
</dbReference>
<reference evidence="16" key="1">
    <citation type="journal article" date="2020" name="Nature">
        <title>Giant virus diversity and host interactions through global metagenomics.</title>
        <authorList>
            <person name="Schulz F."/>
            <person name="Roux S."/>
            <person name="Paez-Espino D."/>
            <person name="Jungbluth S."/>
            <person name="Walsh D.A."/>
            <person name="Denef V.J."/>
            <person name="McMahon K.D."/>
            <person name="Konstantinidis K.T."/>
            <person name="Eloe-Fadrosh E.A."/>
            <person name="Kyrpides N.C."/>
            <person name="Woyke T."/>
        </authorList>
    </citation>
    <scope>NUCLEOTIDE SEQUENCE</scope>
    <source>
        <strain evidence="16">GVMAG-M-3300023179-82</strain>
    </source>
</reference>
<dbReference type="InterPro" id="IPR007120">
    <property type="entry name" value="DNA-dir_RNAP_su2_dom"/>
</dbReference>
<evidence type="ECO:0000259" key="10">
    <source>
        <dbReference type="Pfam" id="PF04560"/>
    </source>
</evidence>
<organism evidence="16">
    <name type="scientific">viral metagenome</name>
    <dbReference type="NCBI Taxonomy" id="1070528"/>
    <lineage>
        <taxon>unclassified sequences</taxon>
        <taxon>metagenomes</taxon>
        <taxon>organismal metagenomes</taxon>
    </lineage>
</organism>
<dbReference type="Pfam" id="PF04567">
    <property type="entry name" value="RNA_pol_Rpb2_5"/>
    <property type="match status" value="1"/>
</dbReference>
<name>A0A6C0H874_9ZZZZ</name>
<evidence type="ECO:0000259" key="12">
    <source>
        <dbReference type="Pfam" id="PF04563"/>
    </source>
</evidence>
<dbReference type="InterPro" id="IPR007641">
    <property type="entry name" value="RNA_pol_Rpb2_7"/>
</dbReference>
<keyword evidence="6" id="KW-0479">Metal-binding</keyword>
<evidence type="ECO:0000256" key="5">
    <source>
        <dbReference type="ARBA" id="ARBA00022695"/>
    </source>
</evidence>
<feature type="domain" description="RNA polymerase beta subunit protrusion" evidence="12">
    <location>
        <begin position="24"/>
        <end position="402"/>
    </location>
</feature>
<keyword evidence="5" id="KW-0548">Nucleotidyltransferase</keyword>
<protein>
    <recommendedName>
        <fullName evidence="2">DNA-directed RNA polymerase</fullName>
        <ecNumber evidence="2">2.7.7.6</ecNumber>
    </recommendedName>
</protein>
<keyword evidence="8" id="KW-0804">Transcription</keyword>
<dbReference type="Pfam" id="PF04566">
    <property type="entry name" value="RNA_pol_Rpb2_4"/>
    <property type="match status" value="1"/>
</dbReference>
<sequence>MTHKADIKQILDKFYFSQPQILYQHLFDSYNQFIEETIPYAIESHYFYENISDEHIYLHGLKCSNIRIKPSIFENNNELKFPSDARKNQLNYFGTIIADIYQFVEIIDLTTNEKTLKQIDEINKNIAVANVPIMIKSKYCSTNIKKDLHGECKYDPGGYFIVNGAEKVIMSIEKMVDNKVLIYGKKDSSYACGLLYTAQINSRKQDLTDNLQILTIKNKKDNAFNITTSSHLIDIPIFILMRALGIESDMQIISYITNNLNDSPMINLLRPSMLNSIDENNNLIKTKEEAINYLISRLKKNKRISNTNEELAIIQKKMLLNKIFKQDLLPHLNEDIPKKIIFISYMINQLLNVMLGRRDLSDRDSLQNKRIETPGILLGQLFRQYWRKMLNDIGKHFKKKNQSDITPINIINQIRPTIIEHGLKTALATGIWGINKTKKGVAQALQRVSWLYSISCFRRVISPTLEDATSKVTSIRHVDPRQVHFLCITETPEGPKVGVVKSLSMMATITLQNISQYNILTNILKFNNAMHSNQEIEFPIKHPFDISPLSMDSYFKIFLNGDLYAMCHLEYAHNIYIKLKLLRRQCIIDYMTSIILDIINKEIRIYYDGGRLIRPLLIVENNKLNFTDEVIKYIYNNKNIYLPSSWKLLLDKYNNLIEYEDVESISYILIAVNENKLKESVESSQSKVILNDIKINRYGDYRWLKYTHCEFAGWTLFGLISGNIPFSNHNAALRNTIHFAQAKQAIGLYLTSYKDRMDMSSQILYYPQIPIVQTETMKYNNILDLPFGENCIVAICSYTGYNQDDSIIVNQSSIDRGLFRADTFRKYHSEIKKNPSTSEDDLFIKPDSNKVIDMKHGNYNKLNEKGYIPEETIIEFEDIIIGKVSPIQPTNTNKTYKDNSEMYKSHVQGVIDRVHTNIYNSDRYEMYNVRVRMEREPIIGDKFTNFHGGKGTIGITLPQKDMPFTESGMVPDFILNPHAFPSRMSVGYLIECLAAKQGVLSGKFIDGTPFNDYDVSKLPEALIKLGYSPWGTEKMYCGLTGKQMNTEIFVGPSYMLRLKHMVMDRVHGRARGPNQALTRQPLEGRSRDGGLKIGEMEKDAILSHGMGQFLKEKLMENSDITKVYICDDCGMFAYKVIDKDYYKCKGCKNTSRISAVVIPYACKLLIQELMSINILLRIRTEKSIYADEM</sequence>
<dbReference type="CDD" id="cd00653">
    <property type="entry name" value="RNA_pol_B_RPB2"/>
    <property type="match status" value="1"/>
</dbReference>
<dbReference type="InterPro" id="IPR007646">
    <property type="entry name" value="RNA_pol_Rpb2_4"/>
</dbReference>
<evidence type="ECO:0000256" key="3">
    <source>
        <dbReference type="ARBA" id="ARBA00022478"/>
    </source>
</evidence>
<dbReference type="AlphaFoldDB" id="A0A6C0H874"/>
<dbReference type="GO" id="GO:0000428">
    <property type="term" value="C:DNA-directed RNA polymerase complex"/>
    <property type="evidence" value="ECO:0007669"/>
    <property type="project" value="UniProtKB-KW"/>
</dbReference>
<evidence type="ECO:0000313" key="16">
    <source>
        <dbReference type="EMBL" id="QHT76782.1"/>
    </source>
</evidence>
<dbReference type="GO" id="GO:0046872">
    <property type="term" value="F:metal ion binding"/>
    <property type="evidence" value="ECO:0007669"/>
    <property type="project" value="UniProtKB-KW"/>
</dbReference>
<evidence type="ECO:0000256" key="1">
    <source>
        <dbReference type="ARBA" id="ARBA00006835"/>
    </source>
</evidence>
<dbReference type="GO" id="GO:0003899">
    <property type="term" value="F:DNA-directed RNA polymerase activity"/>
    <property type="evidence" value="ECO:0007669"/>
    <property type="project" value="UniProtKB-EC"/>
</dbReference>
<dbReference type="Gene3D" id="3.90.1800.10">
    <property type="entry name" value="RNA polymerase alpha subunit dimerisation domain"/>
    <property type="match status" value="1"/>
</dbReference>
<dbReference type="InterPro" id="IPR007642">
    <property type="entry name" value="RNA_pol_Rpb2_2"/>
</dbReference>
<dbReference type="InterPro" id="IPR007644">
    <property type="entry name" value="RNA_pol_bsu_protrusion"/>
</dbReference>
<dbReference type="Gene3D" id="2.40.50.150">
    <property type="match status" value="1"/>
</dbReference>
<feature type="domain" description="RNA polymerase Rpb2" evidence="13">
    <location>
        <begin position="443"/>
        <end position="509"/>
    </location>
</feature>
<dbReference type="Gene3D" id="3.90.1100.10">
    <property type="match status" value="2"/>
</dbReference>
<evidence type="ECO:0000259" key="15">
    <source>
        <dbReference type="Pfam" id="PF04567"/>
    </source>
</evidence>
<evidence type="ECO:0000256" key="6">
    <source>
        <dbReference type="ARBA" id="ARBA00022723"/>
    </source>
</evidence>
<dbReference type="InterPro" id="IPR007647">
    <property type="entry name" value="RNA_pol_Rpb2_5"/>
</dbReference>
<dbReference type="Pfam" id="PF04561">
    <property type="entry name" value="RNA_pol_Rpb2_2"/>
    <property type="match status" value="1"/>
</dbReference>
<dbReference type="Pfam" id="PF04560">
    <property type="entry name" value="RNA_pol_Rpb2_7"/>
    <property type="match status" value="1"/>
</dbReference>
<dbReference type="GO" id="GO:0032549">
    <property type="term" value="F:ribonucleoside binding"/>
    <property type="evidence" value="ECO:0007669"/>
    <property type="project" value="InterPro"/>
</dbReference>
<evidence type="ECO:0000259" key="14">
    <source>
        <dbReference type="Pfam" id="PF04566"/>
    </source>
</evidence>
<feature type="domain" description="DNA-directed RNA polymerase subunit 2 hybrid-binding" evidence="9">
    <location>
        <begin position="721"/>
        <end position="1087"/>
    </location>
</feature>
<dbReference type="InterPro" id="IPR015712">
    <property type="entry name" value="DNA-dir_RNA_pol_su2"/>
</dbReference>
<dbReference type="InterPro" id="IPR007645">
    <property type="entry name" value="RNA_pol_Rpb2_3"/>
</dbReference>
<evidence type="ECO:0000259" key="11">
    <source>
        <dbReference type="Pfam" id="PF04561"/>
    </source>
</evidence>
<dbReference type="InterPro" id="IPR014724">
    <property type="entry name" value="RNA_pol_RPB2_OB-fold"/>
</dbReference>
<proteinExistence type="inferred from homology"/>
<feature type="domain" description="RNA polymerase Rpb2" evidence="11">
    <location>
        <begin position="201"/>
        <end position="372"/>
    </location>
</feature>
<evidence type="ECO:0000256" key="8">
    <source>
        <dbReference type="ARBA" id="ARBA00023163"/>
    </source>
</evidence>
<keyword evidence="3" id="KW-0240">DNA-directed RNA polymerase</keyword>
<dbReference type="Gene3D" id="2.40.270.10">
    <property type="entry name" value="DNA-directed RNA polymerase, subunit 2, domain 6"/>
    <property type="match status" value="1"/>
</dbReference>
<evidence type="ECO:0000256" key="2">
    <source>
        <dbReference type="ARBA" id="ARBA00012418"/>
    </source>
</evidence>
<dbReference type="PANTHER" id="PTHR20856">
    <property type="entry name" value="DNA-DIRECTED RNA POLYMERASE I SUBUNIT 2"/>
    <property type="match status" value="1"/>
</dbReference>
<comment type="similarity">
    <text evidence="1">Belongs to the RNA polymerase beta chain family.</text>
</comment>
<dbReference type="InterPro" id="IPR037033">
    <property type="entry name" value="DNA-dir_RNAP_su2_hyb_sf"/>
</dbReference>
<keyword evidence="4" id="KW-0808">Transferase</keyword>